<gene>
    <name evidence="2" type="ORF">METSMIF1_03742</name>
</gene>
<evidence type="ECO:0000313" key="2">
    <source>
        <dbReference type="EMBL" id="EFC92493.1"/>
    </source>
</evidence>
<comment type="caution">
    <text evidence="2">The sequence shown here is derived from an EMBL/GenBank/DDBJ whole genome shotgun (WGS) entry which is preliminary data.</text>
</comment>
<dbReference type="PANTHER" id="PTHR34819:SF3">
    <property type="entry name" value="CELL SURFACE PROTEIN"/>
    <property type="match status" value="1"/>
</dbReference>
<accession>D2ZSA6</accession>
<feature type="domain" description="DUF11" evidence="1">
    <location>
        <begin position="94"/>
        <end position="188"/>
    </location>
</feature>
<reference evidence="2 3" key="1">
    <citation type="submission" date="2010-01" db="EMBL/GenBank/DDBJ databases">
        <authorList>
            <person name="Weinstock G."/>
            <person name="Sodergren E."/>
            <person name="Clifton S."/>
            <person name="Fulton L."/>
            <person name="Fulton B."/>
            <person name="Courtney L."/>
            <person name="Fronick C."/>
            <person name="Harrison M."/>
            <person name="Strong C."/>
            <person name="Farmer C."/>
            <person name="Delahaunty K."/>
            <person name="Markovic C."/>
            <person name="Hall O."/>
            <person name="Minx P."/>
            <person name="Tomlinson C."/>
            <person name="Mitreva M."/>
            <person name="Nelson J."/>
            <person name="Hou S."/>
            <person name="Wollam A."/>
            <person name="Pepin K.H."/>
            <person name="Johnson M."/>
            <person name="Bhonagiri V."/>
            <person name="Nash W.E."/>
            <person name="Warren W."/>
            <person name="Chinwalla A."/>
            <person name="Mardis E.R."/>
            <person name="Wilson R.K."/>
        </authorList>
    </citation>
    <scope>NUCLEOTIDE SEQUENCE [LARGE SCALE GENOMIC DNA]</scope>
    <source>
        <strain evidence="2 3">DSM 2374</strain>
    </source>
</reference>
<dbReference type="AlphaFoldDB" id="D2ZSA6"/>
<dbReference type="InterPro" id="IPR047589">
    <property type="entry name" value="DUF11_rpt"/>
</dbReference>
<dbReference type="InterPro" id="IPR001434">
    <property type="entry name" value="OmcB-like_DUF11"/>
</dbReference>
<sequence length="205" mass="21719">YTVTVTNDGIGDAKDVVVRDVLGEGLKFVSATGNYSFDEVTHTVTWIVDLAKGESKVFSVIATVSGYGNVTNSLVVGNKTAGVNVTVPEIIPDKTVDNEIPNFGDNVTYTVKVTNDGIGDAKDVVVRDILGEGLTFVDATGNYSFDEATRTVTWIVDLAKGESRTFYVNTIVSGYGNVTNSLVVGNKTTGVNVTVPEIIPDKTAN</sequence>
<feature type="non-terminal residue" evidence="2">
    <location>
        <position position="205"/>
    </location>
</feature>
<organism evidence="2 3">
    <name type="scientific">Methanobrevibacter smithii DSM 2374</name>
    <dbReference type="NCBI Taxonomy" id="521002"/>
    <lineage>
        <taxon>Archaea</taxon>
        <taxon>Methanobacteriati</taxon>
        <taxon>Methanobacteriota</taxon>
        <taxon>Methanomada group</taxon>
        <taxon>Methanobacteria</taxon>
        <taxon>Methanobacteriales</taxon>
        <taxon>Methanobacteriaceae</taxon>
        <taxon>Methanobrevibacter</taxon>
    </lineage>
</organism>
<feature type="non-terminal residue" evidence="2">
    <location>
        <position position="1"/>
    </location>
</feature>
<evidence type="ECO:0000313" key="3">
    <source>
        <dbReference type="Proteomes" id="UP000004028"/>
    </source>
</evidence>
<dbReference type="HOGENOM" id="CLU_1345628_0_0_2"/>
<dbReference type="NCBIfam" id="TIGR01451">
    <property type="entry name" value="B_ant_repeat"/>
    <property type="match status" value="2"/>
</dbReference>
<evidence type="ECO:0000259" key="1">
    <source>
        <dbReference type="Pfam" id="PF01345"/>
    </source>
</evidence>
<proteinExistence type="predicted"/>
<dbReference type="Gene3D" id="2.60.40.1170">
    <property type="entry name" value="Mu homology domain, subdomain B"/>
    <property type="match status" value="2"/>
</dbReference>
<protein>
    <submittedName>
        <fullName evidence="2">Conserved repeat protein</fullName>
    </submittedName>
</protein>
<feature type="domain" description="DUF11" evidence="1">
    <location>
        <begin position="1"/>
        <end position="80"/>
    </location>
</feature>
<dbReference type="PANTHER" id="PTHR34819">
    <property type="entry name" value="LARGE CYSTEINE-RICH PERIPLASMIC PROTEIN OMCB"/>
    <property type="match status" value="1"/>
</dbReference>
<name>D2ZSA6_METSM</name>
<dbReference type="Proteomes" id="UP000004028">
    <property type="component" value="Unassembled WGS sequence"/>
</dbReference>
<dbReference type="InterPro" id="IPR051172">
    <property type="entry name" value="Chlamydia_OmcB"/>
</dbReference>
<dbReference type="Pfam" id="PF01345">
    <property type="entry name" value="DUF11"/>
    <property type="match status" value="2"/>
</dbReference>
<dbReference type="EMBL" id="ABYV02000015">
    <property type="protein sequence ID" value="EFC92493.1"/>
    <property type="molecule type" value="Genomic_DNA"/>
</dbReference>